<dbReference type="InterPro" id="IPR002893">
    <property type="entry name" value="Znf_MYND"/>
</dbReference>
<evidence type="ECO:0000313" key="2">
    <source>
        <dbReference type="Proteomes" id="UP001152795"/>
    </source>
</evidence>
<name>A0A6S7IR76_PARCT</name>
<dbReference type="PROSITE" id="PS50865">
    <property type="entry name" value="ZF_MYND_2"/>
    <property type="match status" value="1"/>
</dbReference>
<proteinExistence type="predicted"/>
<keyword evidence="2" id="KW-1185">Reference proteome</keyword>
<sequence>MSCFRCTKEDESMKRCSRCKINTYCSVGCQTAHWRRHKPNCLPADSEVHQLFHICYEDLFPASTNPIWWQFGFANISEYHGNVISREGYTALQILLGLYQAIRTDVSLAEDPSLLQSPGNTMGMSKKMLQKAYKANRLDDLLQRFISNSISSYGDRVAKYLFMWRQNKLIIGPTRPTSSNMVEWHKIKEESRRNIFVKYYEH</sequence>
<reference evidence="1" key="1">
    <citation type="submission" date="2020-04" db="EMBL/GenBank/DDBJ databases">
        <authorList>
            <person name="Alioto T."/>
            <person name="Alioto T."/>
            <person name="Gomez Garrido J."/>
        </authorList>
    </citation>
    <scope>NUCLEOTIDE SEQUENCE</scope>
    <source>
        <strain evidence="1">A484AB</strain>
    </source>
</reference>
<dbReference type="PROSITE" id="PS01360">
    <property type="entry name" value="ZF_MYND_1"/>
    <property type="match status" value="1"/>
</dbReference>
<dbReference type="SUPFAM" id="SSF144232">
    <property type="entry name" value="HIT/MYND zinc finger-like"/>
    <property type="match status" value="1"/>
</dbReference>
<dbReference type="AlphaFoldDB" id="A0A6S7IR76"/>
<dbReference type="EMBL" id="CACRXK020010431">
    <property type="protein sequence ID" value="CAB4019380.1"/>
    <property type="molecule type" value="Genomic_DNA"/>
</dbReference>
<gene>
    <name evidence="1" type="ORF">PACLA_8A077061</name>
</gene>
<protein>
    <submittedName>
        <fullName evidence="1">Uncharacterized protein</fullName>
    </submittedName>
</protein>
<comment type="caution">
    <text evidence="1">The sequence shown here is derived from an EMBL/GenBank/DDBJ whole genome shotgun (WGS) entry which is preliminary data.</text>
</comment>
<accession>A0A6S7IR76</accession>
<dbReference type="Pfam" id="PF01753">
    <property type="entry name" value="zf-MYND"/>
    <property type="match status" value="1"/>
</dbReference>
<dbReference type="Proteomes" id="UP001152795">
    <property type="component" value="Unassembled WGS sequence"/>
</dbReference>
<dbReference type="OrthoDB" id="3169036at2759"/>
<evidence type="ECO:0000313" key="1">
    <source>
        <dbReference type="EMBL" id="CAB4019380.1"/>
    </source>
</evidence>
<organism evidence="1 2">
    <name type="scientific">Paramuricea clavata</name>
    <name type="common">Red gorgonian</name>
    <name type="synonym">Violescent sea-whip</name>
    <dbReference type="NCBI Taxonomy" id="317549"/>
    <lineage>
        <taxon>Eukaryota</taxon>
        <taxon>Metazoa</taxon>
        <taxon>Cnidaria</taxon>
        <taxon>Anthozoa</taxon>
        <taxon>Octocorallia</taxon>
        <taxon>Malacalcyonacea</taxon>
        <taxon>Plexauridae</taxon>
        <taxon>Paramuricea</taxon>
    </lineage>
</organism>
<dbReference type="Gene3D" id="6.10.140.2220">
    <property type="match status" value="1"/>
</dbReference>